<keyword evidence="3" id="KW-1185">Reference proteome</keyword>
<dbReference type="CDD" id="cd05269">
    <property type="entry name" value="TMR_SDR_a"/>
    <property type="match status" value="1"/>
</dbReference>
<protein>
    <recommendedName>
        <fullName evidence="1">NmrA-like domain-containing protein</fullName>
    </recommendedName>
</protein>
<gene>
    <name evidence="2" type="ORF">ETB97_006783</name>
</gene>
<dbReference type="InterPro" id="IPR008030">
    <property type="entry name" value="NmrA-like"/>
</dbReference>
<sequence length="384" mass="43371">MTLKYLVVGAAGGLGRYVLDHFVANKPTHEFAAASTKESNRKQFEDRGIAFRRVDYEDTASLDAAFHDVENVLFVSTNTFDNEKRRKQHQNFVDAAKRNAVKHVWYTSLAFGGFESNSKATVQTAHLETEEMLRTSGVTYTSIREGAYTDAFPVFLNWYPDSTTVPFPTDGPIAFTLRSELGEATARLMIAGGHENEIVLLTAEGTVRPSEIVDIINQTTGRQVKFERVSGEEYVRTYAENDEGGKPKAFFEQTLTWYEGIEKGELATTHPLMKELLGREPTKPRDAIKALLTENPNYTWHQNYLSPPPTYTRVEDPRNVIEHTLENRTVRKWLNGVVIQDELRYLTFTALRFNQGLYKGAKEAPDLCIRPDNQPLPILAIEGG</sequence>
<dbReference type="AlphaFoldDB" id="A0A8H5ZYP2"/>
<dbReference type="InterPro" id="IPR052718">
    <property type="entry name" value="NmrA-type_oxidoreductase"/>
</dbReference>
<dbReference type="EMBL" id="SPNV01000299">
    <property type="protein sequence ID" value="KAF5856730.1"/>
    <property type="molecule type" value="Genomic_DNA"/>
</dbReference>
<dbReference type="PANTHER" id="PTHR47129">
    <property type="entry name" value="QUINONE OXIDOREDUCTASE 2"/>
    <property type="match status" value="1"/>
</dbReference>
<evidence type="ECO:0000313" key="3">
    <source>
        <dbReference type="Proteomes" id="UP000541154"/>
    </source>
</evidence>
<reference evidence="2 3" key="1">
    <citation type="submission" date="2019-04" db="EMBL/GenBank/DDBJ databases">
        <title>Aspergillus burnettii sp. nov., novel species from soil in southeast Queensland.</title>
        <authorList>
            <person name="Gilchrist C.L.M."/>
            <person name="Pitt J.I."/>
            <person name="Lange L."/>
            <person name="Lacey H.J."/>
            <person name="Vuong D."/>
            <person name="Midgley D.J."/>
            <person name="Greenfield P."/>
            <person name="Bradbury M."/>
            <person name="Lacey E."/>
            <person name="Busk P.K."/>
            <person name="Pilgaard B."/>
            <person name="Chooi Y.H."/>
            <person name="Piggott A.M."/>
        </authorList>
    </citation>
    <scope>NUCLEOTIDE SEQUENCE [LARGE SCALE GENOMIC DNA]</scope>
    <source>
        <strain evidence="2 3">FRR 5400</strain>
    </source>
</reference>
<evidence type="ECO:0000259" key="1">
    <source>
        <dbReference type="Pfam" id="PF05368"/>
    </source>
</evidence>
<comment type="caution">
    <text evidence="2">The sequence shown here is derived from an EMBL/GenBank/DDBJ whole genome shotgun (WGS) entry which is preliminary data.</text>
</comment>
<dbReference type="SUPFAM" id="SSF51735">
    <property type="entry name" value="NAD(P)-binding Rossmann-fold domains"/>
    <property type="match status" value="1"/>
</dbReference>
<dbReference type="Proteomes" id="UP000541154">
    <property type="component" value="Unassembled WGS sequence"/>
</dbReference>
<name>A0A8H5ZYP2_PETAA</name>
<dbReference type="Gene3D" id="3.40.50.720">
    <property type="entry name" value="NAD(P)-binding Rossmann-like Domain"/>
    <property type="match status" value="1"/>
</dbReference>
<evidence type="ECO:0000313" key="2">
    <source>
        <dbReference type="EMBL" id="KAF5856730.1"/>
    </source>
</evidence>
<dbReference type="InterPro" id="IPR036291">
    <property type="entry name" value="NAD(P)-bd_dom_sf"/>
</dbReference>
<accession>A0A8H5ZYP2</accession>
<feature type="domain" description="NmrA-like" evidence="1">
    <location>
        <begin position="5"/>
        <end position="237"/>
    </location>
</feature>
<organism evidence="2 3">
    <name type="scientific">Petromyces alliaceus</name>
    <name type="common">Aspergillus alliaceus</name>
    <dbReference type="NCBI Taxonomy" id="209559"/>
    <lineage>
        <taxon>Eukaryota</taxon>
        <taxon>Fungi</taxon>
        <taxon>Dikarya</taxon>
        <taxon>Ascomycota</taxon>
        <taxon>Pezizomycotina</taxon>
        <taxon>Eurotiomycetes</taxon>
        <taxon>Eurotiomycetidae</taxon>
        <taxon>Eurotiales</taxon>
        <taxon>Aspergillaceae</taxon>
        <taxon>Aspergillus</taxon>
        <taxon>Aspergillus subgen. Circumdati</taxon>
    </lineage>
</organism>
<dbReference type="PANTHER" id="PTHR47129:SF1">
    <property type="entry name" value="NMRA-LIKE DOMAIN-CONTAINING PROTEIN"/>
    <property type="match status" value="1"/>
</dbReference>
<dbReference type="Gene3D" id="3.90.25.10">
    <property type="entry name" value="UDP-galactose 4-epimerase, domain 1"/>
    <property type="match status" value="1"/>
</dbReference>
<dbReference type="Pfam" id="PF05368">
    <property type="entry name" value="NmrA"/>
    <property type="match status" value="1"/>
</dbReference>
<proteinExistence type="predicted"/>